<reference evidence="3" key="2">
    <citation type="submission" date="2019-10" db="EMBL/GenBank/DDBJ databases">
        <title>Conservation and host-specific expression of non-tandemly repeated heterogenous ribosome RNA gene in arbuscular mycorrhizal fungi.</title>
        <authorList>
            <person name="Maeda T."/>
            <person name="Kobayashi Y."/>
            <person name="Nakagawa T."/>
            <person name="Ezawa T."/>
            <person name="Yamaguchi K."/>
            <person name="Bino T."/>
            <person name="Nishimoto Y."/>
            <person name="Shigenobu S."/>
            <person name="Kawaguchi M."/>
        </authorList>
    </citation>
    <scope>NUCLEOTIDE SEQUENCE</scope>
    <source>
        <strain evidence="3">HR1</strain>
    </source>
</reference>
<reference evidence="2 4" key="1">
    <citation type="submission" date="2017-11" db="EMBL/GenBank/DDBJ databases">
        <title>The genome of Rhizophagus clarus HR1 reveals common genetic basis of auxotrophy among arbuscular mycorrhizal fungi.</title>
        <authorList>
            <person name="Kobayashi Y."/>
        </authorList>
    </citation>
    <scope>NUCLEOTIDE SEQUENCE [LARGE SCALE GENOMIC DNA]</scope>
    <source>
        <strain evidence="2 4">HR1</strain>
    </source>
</reference>
<comment type="caution">
    <text evidence="2">The sequence shown here is derived from an EMBL/GenBank/DDBJ whole genome shotgun (WGS) entry which is preliminary data.</text>
</comment>
<evidence type="ECO:0000313" key="4">
    <source>
        <dbReference type="Proteomes" id="UP000247702"/>
    </source>
</evidence>
<protein>
    <submittedName>
        <fullName evidence="2">Uncharacterized protein</fullName>
    </submittedName>
</protein>
<accession>A0A2Z6S2Q9</accession>
<organism evidence="2 4">
    <name type="scientific">Rhizophagus clarus</name>
    <dbReference type="NCBI Taxonomy" id="94130"/>
    <lineage>
        <taxon>Eukaryota</taxon>
        <taxon>Fungi</taxon>
        <taxon>Fungi incertae sedis</taxon>
        <taxon>Mucoromycota</taxon>
        <taxon>Glomeromycotina</taxon>
        <taxon>Glomeromycetes</taxon>
        <taxon>Glomerales</taxon>
        <taxon>Glomeraceae</taxon>
        <taxon>Rhizophagus</taxon>
    </lineage>
</organism>
<dbReference type="AlphaFoldDB" id="A0A2Z6S2Q9"/>
<proteinExistence type="predicted"/>
<feature type="region of interest" description="Disordered" evidence="1">
    <location>
        <begin position="19"/>
        <end position="50"/>
    </location>
</feature>
<evidence type="ECO:0000313" key="3">
    <source>
        <dbReference type="EMBL" id="GES73833.1"/>
    </source>
</evidence>
<sequence length="166" mass="19561">MDSNYISNNYPIHNYSTENEFIDNNNNEPSYRQTSNVGMPSRNHNSGPATSGPKTFEFYFPLSNDTNDTRIYYVTYTELNSLDIARRLNENIDLSHIPNYQLSNHHNVQNSIQRQIVQRNFNVYNCNCNYIQEDTLRPYDTYITDIQNSSGHEVLLQPNNYQLYRQ</sequence>
<dbReference type="OrthoDB" id="2328252at2759"/>
<name>A0A2Z6S2Q9_9GLOM</name>
<dbReference type="Proteomes" id="UP000247702">
    <property type="component" value="Unassembled WGS sequence"/>
</dbReference>
<gene>
    <name evidence="3" type="ORF">RCL2_000134600</name>
    <name evidence="2" type="ORF">RclHR1_09040007</name>
</gene>
<keyword evidence="4" id="KW-1185">Reference proteome</keyword>
<dbReference type="EMBL" id="BEXD01004320">
    <property type="protein sequence ID" value="GBC09688.1"/>
    <property type="molecule type" value="Genomic_DNA"/>
</dbReference>
<dbReference type="EMBL" id="BLAL01000011">
    <property type="protein sequence ID" value="GES73833.1"/>
    <property type="molecule type" value="Genomic_DNA"/>
</dbReference>
<evidence type="ECO:0000313" key="2">
    <source>
        <dbReference type="EMBL" id="GBC09688.1"/>
    </source>
</evidence>
<evidence type="ECO:0000256" key="1">
    <source>
        <dbReference type="SAM" id="MobiDB-lite"/>
    </source>
</evidence>
<dbReference type="Proteomes" id="UP000615446">
    <property type="component" value="Unassembled WGS sequence"/>
</dbReference>